<proteinExistence type="predicted"/>
<gene>
    <name evidence="3" type="ORF">DFR28_101112</name>
</gene>
<sequence>MFLLTAIRRYWLPLTVIQLVAITILSLLPLPELPPLPGNDKTHHLIAYASLMLPVAFVRPRHWMLLAMGFVVWSGVIELIQPSVNRYGEWLDLVANSIGILLGYLLALLMRRLG</sequence>
<feature type="transmembrane region" description="Helical" evidence="1">
    <location>
        <begin position="90"/>
        <end position="110"/>
    </location>
</feature>
<dbReference type="RefSeq" id="WP_342773263.1">
    <property type="nucleotide sequence ID" value="NZ_QNRT01000001.1"/>
</dbReference>
<dbReference type="PANTHER" id="PTHR28008">
    <property type="entry name" value="DOMAIN PROTEIN, PUTATIVE (AFU_ORTHOLOGUE AFUA_3G10980)-RELATED"/>
    <property type="match status" value="1"/>
</dbReference>
<dbReference type="AlphaFoldDB" id="A0A395JM88"/>
<organism evidence="3 4">
    <name type="scientific">Arenicella xantha</name>
    <dbReference type="NCBI Taxonomy" id="644221"/>
    <lineage>
        <taxon>Bacteria</taxon>
        <taxon>Pseudomonadati</taxon>
        <taxon>Pseudomonadota</taxon>
        <taxon>Gammaproteobacteria</taxon>
        <taxon>Arenicellales</taxon>
        <taxon>Arenicellaceae</taxon>
        <taxon>Arenicella</taxon>
    </lineage>
</organism>
<feature type="domain" description="VanZ-like" evidence="2">
    <location>
        <begin position="42"/>
        <end position="110"/>
    </location>
</feature>
<evidence type="ECO:0000259" key="2">
    <source>
        <dbReference type="Pfam" id="PF04892"/>
    </source>
</evidence>
<protein>
    <submittedName>
        <fullName evidence="3">VanZ like protein</fullName>
    </submittedName>
</protein>
<evidence type="ECO:0000313" key="3">
    <source>
        <dbReference type="EMBL" id="RBP52730.1"/>
    </source>
</evidence>
<dbReference type="InterPro" id="IPR006976">
    <property type="entry name" value="VanZ-like"/>
</dbReference>
<feature type="transmembrane region" description="Helical" evidence="1">
    <location>
        <begin position="12"/>
        <end position="30"/>
    </location>
</feature>
<feature type="transmembrane region" description="Helical" evidence="1">
    <location>
        <begin position="65"/>
        <end position="84"/>
    </location>
</feature>
<reference evidence="3 4" key="1">
    <citation type="submission" date="2018-06" db="EMBL/GenBank/DDBJ databases">
        <title>Genomic Encyclopedia of Type Strains, Phase IV (KMG-IV): sequencing the most valuable type-strain genomes for metagenomic binning, comparative biology and taxonomic classification.</title>
        <authorList>
            <person name="Goeker M."/>
        </authorList>
    </citation>
    <scope>NUCLEOTIDE SEQUENCE [LARGE SCALE GENOMIC DNA]</scope>
    <source>
        <strain evidence="3 4">DSM 24032</strain>
    </source>
</reference>
<dbReference type="Proteomes" id="UP000253083">
    <property type="component" value="Unassembled WGS sequence"/>
</dbReference>
<comment type="caution">
    <text evidence="3">The sequence shown here is derived from an EMBL/GenBank/DDBJ whole genome shotgun (WGS) entry which is preliminary data.</text>
</comment>
<dbReference type="PANTHER" id="PTHR28008:SF1">
    <property type="entry name" value="DOMAIN PROTEIN, PUTATIVE (AFU_ORTHOLOGUE AFUA_3G10980)-RELATED"/>
    <property type="match status" value="1"/>
</dbReference>
<keyword evidence="1" id="KW-0812">Transmembrane</keyword>
<keyword evidence="4" id="KW-1185">Reference proteome</keyword>
<keyword evidence="1" id="KW-1133">Transmembrane helix</keyword>
<name>A0A395JM88_9GAMM</name>
<evidence type="ECO:0000256" key="1">
    <source>
        <dbReference type="SAM" id="Phobius"/>
    </source>
</evidence>
<evidence type="ECO:0000313" key="4">
    <source>
        <dbReference type="Proteomes" id="UP000253083"/>
    </source>
</evidence>
<dbReference type="Pfam" id="PF04892">
    <property type="entry name" value="VanZ"/>
    <property type="match status" value="1"/>
</dbReference>
<keyword evidence="1" id="KW-0472">Membrane</keyword>
<dbReference type="InParanoid" id="A0A395JM88"/>
<dbReference type="EMBL" id="QNRT01000001">
    <property type="protein sequence ID" value="RBP52730.1"/>
    <property type="molecule type" value="Genomic_DNA"/>
</dbReference>
<accession>A0A395JM88</accession>
<feature type="transmembrane region" description="Helical" evidence="1">
    <location>
        <begin position="42"/>
        <end position="58"/>
    </location>
</feature>